<dbReference type="Proteomes" id="UP000628442">
    <property type="component" value="Unassembled WGS sequence"/>
</dbReference>
<gene>
    <name evidence="1" type="ORF">GCM10007387_06590</name>
</gene>
<comment type="caution">
    <text evidence="1">The sequence shown here is derived from an EMBL/GenBank/DDBJ whole genome shotgun (WGS) entry which is preliminary data.</text>
</comment>
<evidence type="ECO:0000313" key="2">
    <source>
        <dbReference type="Proteomes" id="UP000628442"/>
    </source>
</evidence>
<dbReference type="EMBL" id="BMWV01000001">
    <property type="protein sequence ID" value="GGY27213.1"/>
    <property type="molecule type" value="Genomic_DNA"/>
</dbReference>
<reference evidence="1" key="1">
    <citation type="journal article" date="2014" name="Int. J. Syst. Evol. Microbiol.">
        <title>Complete genome sequence of Corynebacterium casei LMG S-19264T (=DSM 44701T), isolated from a smear-ripened cheese.</title>
        <authorList>
            <consortium name="US DOE Joint Genome Institute (JGI-PGF)"/>
            <person name="Walter F."/>
            <person name="Albersmeier A."/>
            <person name="Kalinowski J."/>
            <person name="Ruckert C."/>
        </authorList>
    </citation>
    <scope>NUCLEOTIDE SEQUENCE</scope>
    <source>
        <strain evidence="1">KCTC 12343</strain>
    </source>
</reference>
<dbReference type="RefSeq" id="WP_259772410.1">
    <property type="nucleotide sequence ID" value="NZ_BMWV01000001.1"/>
</dbReference>
<organism evidence="1 2">
    <name type="scientific">Pseudoduganella albidiflava</name>
    <dbReference type="NCBI Taxonomy" id="321983"/>
    <lineage>
        <taxon>Bacteria</taxon>
        <taxon>Pseudomonadati</taxon>
        <taxon>Pseudomonadota</taxon>
        <taxon>Betaproteobacteria</taxon>
        <taxon>Burkholderiales</taxon>
        <taxon>Oxalobacteraceae</taxon>
        <taxon>Telluria group</taxon>
        <taxon>Pseudoduganella</taxon>
    </lineage>
</organism>
<reference evidence="1" key="2">
    <citation type="submission" date="2022-12" db="EMBL/GenBank/DDBJ databases">
        <authorList>
            <person name="Sun Q."/>
            <person name="Kim S."/>
        </authorList>
    </citation>
    <scope>NUCLEOTIDE SEQUENCE</scope>
    <source>
        <strain evidence="1">KCTC 12343</strain>
    </source>
</reference>
<protein>
    <submittedName>
        <fullName evidence="1">Uncharacterized protein</fullName>
    </submittedName>
</protein>
<name>A0AA87XSC8_9BURK</name>
<dbReference type="AlphaFoldDB" id="A0AA87XSC8"/>
<evidence type="ECO:0000313" key="1">
    <source>
        <dbReference type="EMBL" id="GGY27213.1"/>
    </source>
</evidence>
<accession>A0AA87XSC8</accession>
<sequence>MKRRESLGHIAAVLALCAVCAWATDALLDPASVLALAAMFTLC</sequence>
<proteinExistence type="predicted"/>